<dbReference type="PROSITE" id="PS00428">
    <property type="entry name" value="FTSW_RODA_SPOVE"/>
    <property type="match status" value="1"/>
</dbReference>
<feature type="transmembrane region" description="Helical" evidence="11">
    <location>
        <begin position="285"/>
        <end position="306"/>
    </location>
</feature>
<comment type="pathway">
    <text evidence="11">Cell wall biogenesis; peptidoglycan biosynthesis.</text>
</comment>
<proteinExistence type="inferred from homology"/>
<evidence type="ECO:0000256" key="11">
    <source>
        <dbReference type="HAMAP-Rule" id="MF_02079"/>
    </source>
</evidence>
<evidence type="ECO:0000256" key="8">
    <source>
        <dbReference type="ARBA" id="ARBA00022989"/>
    </source>
</evidence>
<dbReference type="KEGG" id="pspi:PS2015_1223"/>
<dbReference type="OrthoDB" id="9768187at2"/>
<dbReference type="RefSeq" id="WP_082627993.1">
    <property type="nucleotide sequence ID" value="NZ_CP013189.1"/>
</dbReference>
<feature type="transmembrane region" description="Helical" evidence="11">
    <location>
        <begin position="351"/>
        <end position="372"/>
    </location>
</feature>
<comment type="function">
    <text evidence="11">Peptidoglycan polymerase that is essential for cell wall elongation.</text>
</comment>
<dbReference type="InterPro" id="IPR001182">
    <property type="entry name" value="FtsW/RodA"/>
</dbReference>
<comment type="similarity">
    <text evidence="11">Belongs to the SEDS family. MrdB/RodA subfamily.</text>
</comment>
<dbReference type="GO" id="GO:0071555">
    <property type="term" value="P:cell wall organization"/>
    <property type="evidence" value="ECO:0007669"/>
    <property type="project" value="UniProtKB-KW"/>
</dbReference>
<reference evidence="12 13" key="1">
    <citation type="submission" date="2015-11" db="EMBL/GenBank/DDBJ databases">
        <authorList>
            <person name="Zhang Y."/>
            <person name="Guo Z."/>
        </authorList>
    </citation>
    <scope>NUCLEOTIDE SEQUENCE [LARGE SCALE GENOMIC DNA]</scope>
    <source>
        <strain evidence="12 13">KCTC 32221</strain>
    </source>
</reference>
<keyword evidence="8 11" id="KW-1133">Transmembrane helix</keyword>
<dbReference type="InterPro" id="IPR018365">
    <property type="entry name" value="Cell_cycle_FtsW-rel_CS"/>
</dbReference>
<keyword evidence="3 11" id="KW-0328">Glycosyltransferase</keyword>
<keyword evidence="9 11" id="KW-0472">Membrane</keyword>
<dbReference type="GO" id="GO:0008360">
    <property type="term" value="P:regulation of cell shape"/>
    <property type="evidence" value="ECO:0007669"/>
    <property type="project" value="UniProtKB-KW"/>
</dbReference>
<feature type="transmembrane region" description="Helical" evidence="11">
    <location>
        <begin position="85"/>
        <end position="107"/>
    </location>
</feature>
<evidence type="ECO:0000256" key="1">
    <source>
        <dbReference type="ARBA" id="ARBA00004141"/>
    </source>
</evidence>
<keyword evidence="11" id="KW-0997">Cell inner membrane</keyword>
<dbReference type="UniPathway" id="UPA00219"/>
<evidence type="ECO:0000256" key="10">
    <source>
        <dbReference type="ARBA" id="ARBA00023316"/>
    </source>
</evidence>
<dbReference type="GO" id="GO:0015648">
    <property type="term" value="F:lipid-linked peptidoglycan transporter activity"/>
    <property type="evidence" value="ECO:0007669"/>
    <property type="project" value="TreeGrafter"/>
</dbReference>
<comment type="catalytic activity">
    <reaction evidence="11">
        <text>[GlcNAc-(1-&gt;4)-Mur2Ac(oyl-L-Ala-gamma-D-Glu-L-Lys-D-Ala-D-Ala)](n)-di-trans,octa-cis-undecaprenyl diphosphate + beta-D-GlcNAc-(1-&gt;4)-Mur2Ac(oyl-L-Ala-gamma-D-Glu-L-Lys-D-Ala-D-Ala)-di-trans,octa-cis-undecaprenyl diphosphate = [GlcNAc-(1-&gt;4)-Mur2Ac(oyl-L-Ala-gamma-D-Glu-L-Lys-D-Ala-D-Ala)](n+1)-di-trans,octa-cis-undecaprenyl diphosphate + di-trans,octa-cis-undecaprenyl diphosphate + H(+)</text>
        <dbReference type="Rhea" id="RHEA:23708"/>
        <dbReference type="Rhea" id="RHEA-COMP:9602"/>
        <dbReference type="Rhea" id="RHEA-COMP:9603"/>
        <dbReference type="ChEBI" id="CHEBI:15378"/>
        <dbReference type="ChEBI" id="CHEBI:58405"/>
        <dbReference type="ChEBI" id="CHEBI:60033"/>
        <dbReference type="ChEBI" id="CHEBI:78435"/>
        <dbReference type="EC" id="2.4.99.28"/>
    </reaction>
</comment>
<dbReference type="AlphaFoldDB" id="A0A0S2KC55"/>
<accession>A0A0S2KC55</accession>
<dbReference type="PANTHER" id="PTHR30474:SF1">
    <property type="entry name" value="PEPTIDOGLYCAN GLYCOSYLTRANSFERASE MRDB"/>
    <property type="match status" value="1"/>
</dbReference>
<dbReference type="GO" id="GO:0032153">
    <property type="term" value="C:cell division site"/>
    <property type="evidence" value="ECO:0007669"/>
    <property type="project" value="TreeGrafter"/>
</dbReference>
<dbReference type="STRING" id="1249552.PS2015_1223"/>
<keyword evidence="6 11" id="KW-0133">Cell shape</keyword>
<keyword evidence="5 11" id="KW-0812">Transmembrane</keyword>
<dbReference type="GO" id="GO:0051301">
    <property type="term" value="P:cell division"/>
    <property type="evidence" value="ECO:0007669"/>
    <property type="project" value="InterPro"/>
</dbReference>
<dbReference type="EMBL" id="CP013189">
    <property type="protein sequence ID" value="ALO45882.1"/>
    <property type="molecule type" value="Genomic_DNA"/>
</dbReference>
<keyword evidence="10 11" id="KW-0961">Cell wall biogenesis/degradation</keyword>
<dbReference type="NCBIfam" id="TIGR02210">
    <property type="entry name" value="rodA_shape"/>
    <property type="match status" value="1"/>
</dbReference>
<evidence type="ECO:0000313" key="13">
    <source>
        <dbReference type="Proteomes" id="UP000065641"/>
    </source>
</evidence>
<protein>
    <recommendedName>
        <fullName evidence="11">Peptidoglycan glycosyltransferase MrdB</fullName>
        <shortName evidence="11">PGT</shortName>
        <ecNumber evidence="11">2.4.99.28</ecNumber>
    </recommendedName>
    <alternativeName>
        <fullName evidence="11">Cell elongation protein RodA</fullName>
    </alternativeName>
    <alternativeName>
        <fullName evidence="11">Cell wall polymerase</fullName>
    </alternativeName>
    <alternativeName>
        <fullName evidence="11">Peptidoglycan polymerase</fullName>
        <shortName evidence="11">PG polymerase</shortName>
    </alternativeName>
</protein>
<gene>
    <name evidence="11" type="primary">mrdB</name>
    <name evidence="11" type="synonym">rodA</name>
    <name evidence="12" type="ORF">PS2015_1223</name>
</gene>
<name>A0A0S2KC55_9GAMM</name>
<evidence type="ECO:0000256" key="2">
    <source>
        <dbReference type="ARBA" id="ARBA00022475"/>
    </source>
</evidence>
<dbReference type="PATRIC" id="fig|1249552.3.peg.1228"/>
<dbReference type="GO" id="GO:0005886">
    <property type="term" value="C:plasma membrane"/>
    <property type="evidence" value="ECO:0007669"/>
    <property type="project" value="UniProtKB-SubCell"/>
</dbReference>
<dbReference type="Pfam" id="PF01098">
    <property type="entry name" value="FTSW_RODA_SPOVE"/>
    <property type="match status" value="1"/>
</dbReference>
<keyword evidence="13" id="KW-1185">Reference proteome</keyword>
<evidence type="ECO:0000313" key="12">
    <source>
        <dbReference type="EMBL" id="ALO45882.1"/>
    </source>
</evidence>
<dbReference type="EC" id="2.4.99.28" evidence="11"/>
<keyword evidence="2 11" id="KW-1003">Cell membrane</keyword>
<evidence type="ECO:0000256" key="5">
    <source>
        <dbReference type="ARBA" id="ARBA00022692"/>
    </source>
</evidence>
<feature type="transmembrane region" description="Helical" evidence="11">
    <location>
        <begin position="318"/>
        <end position="345"/>
    </location>
</feature>
<organism evidence="12 13">
    <name type="scientific">Pseudohongiella spirulinae</name>
    <dbReference type="NCBI Taxonomy" id="1249552"/>
    <lineage>
        <taxon>Bacteria</taxon>
        <taxon>Pseudomonadati</taxon>
        <taxon>Pseudomonadota</taxon>
        <taxon>Gammaproteobacteria</taxon>
        <taxon>Pseudomonadales</taxon>
        <taxon>Pseudohongiellaceae</taxon>
        <taxon>Pseudohongiella</taxon>
    </lineage>
</organism>
<feature type="transmembrane region" description="Helical" evidence="11">
    <location>
        <begin position="149"/>
        <end position="167"/>
    </location>
</feature>
<evidence type="ECO:0000256" key="9">
    <source>
        <dbReference type="ARBA" id="ARBA00023136"/>
    </source>
</evidence>
<dbReference type="GO" id="GO:0009252">
    <property type="term" value="P:peptidoglycan biosynthetic process"/>
    <property type="evidence" value="ECO:0007669"/>
    <property type="project" value="UniProtKB-UniRule"/>
</dbReference>
<dbReference type="Proteomes" id="UP000065641">
    <property type="component" value="Chromosome"/>
</dbReference>
<keyword evidence="4 11" id="KW-0808">Transferase</keyword>
<comment type="subcellular location">
    <subcellularLocation>
        <location evidence="11">Cell inner membrane</location>
        <topology evidence="11">Multi-pass membrane protein</topology>
    </subcellularLocation>
    <subcellularLocation>
        <location evidence="1">Membrane</location>
        <topology evidence="1">Multi-pass membrane protein</topology>
    </subcellularLocation>
</comment>
<dbReference type="GO" id="GO:0008955">
    <property type="term" value="F:peptidoglycan glycosyltransferase activity"/>
    <property type="evidence" value="ECO:0007669"/>
    <property type="project" value="UniProtKB-UniRule"/>
</dbReference>
<feature type="transmembrane region" description="Helical" evidence="11">
    <location>
        <begin position="197"/>
        <end position="215"/>
    </location>
</feature>
<dbReference type="PANTHER" id="PTHR30474">
    <property type="entry name" value="CELL CYCLE PROTEIN"/>
    <property type="match status" value="1"/>
</dbReference>
<dbReference type="InterPro" id="IPR011923">
    <property type="entry name" value="RodA/MrdB"/>
</dbReference>
<dbReference type="HAMAP" id="MF_02079">
    <property type="entry name" value="PGT_RodA"/>
    <property type="match status" value="1"/>
</dbReference>
<evidence type="ECO:0000256" key="4">
    <source>
        <dbReference type="ARBA" id="ARBA00022679"/>
    </source>
</evidence>
<feature type="transmembrane region" description="Helical" evidence="11">
    <location>
        <begin position="173"/>
        <end position="190"/>
    </location>
</feature>
<feature type="transmembrane region" description="Helical" evidence="11">
    <location>
        <begin position="30"/>
        <end position="50"/>
    </location>
</feature>
<evidence type="ECO:0000256" key="7">
    <source>
        <dbReference type="ARBA" id="ARBA00022984"/>
    </source>
</evidence>
<sequence length="381" mass="41609">MAELLRRLYAPRFDLSPQERTLAWRLHLDLPLLAALLLLSCLGMFVLYSASGEHGPTVVRQAIRLGVGFAVLLVFAQLPPRTFRYWAIPLFVVGLLLLVLVLFFGSVSNGAQRWLRIPGLGLFQPSEIMKLSLPITVAWYFSKRSLPPSLLDIAVALVIIAVPSFLIANQPDLGTSILVGMAGIIVLFFAGISWRIVSFAGISAVIAAPLMYLFVLEPYQRRRVDTLFNPEADPLGAGWNIIQSKIAIGSGGLFGKGWLNGTQSRLDFLPESSTDFILAVIGEEFGFIGIVILLALYMFIIARGMIISWQARETFSRLLGISLSLTFCIYVIVNMGMVSGLLPVVGVPLPLVSYGGTSAVTLLAGFGILMSIHTHRRLLPP</sequence>
<evidence type="ECO:0000256" key="3">
    <source>
        <dbReference type="ARBA" id="ARBA00022676"/>
    </source>
</evidence>
<keyword evidence="7 11" id="KW-0573">Peptidoglycan synthesis</keyword>
<evidence type="ECO:0000256" key="6">
    <source>
        <dbReference type="ARBA" id="ARBA00022960"/>
    </source>
</evidence>